<dbReference type="Proteomes" id="UP001596113">
    <property type="component" value="Unassembled WGS sequence"/>
</dbReference>
<dbReference type="Pfam" id="PF18796">
    <property type="entry name" value="LPD1"/>
    <property type="match status" value="1"/>
</dbReference>
<organism evidence="2 3">
    <name type="scientific">Cohnella soli</name>
    <dbReference type="NCBI Taxonomy" id="425005"/>
    <lineage>
        <taxon>Bacteria</taxon>
        <taxon>Bacillati</taxon>
        <taxon>Bacillota</taxon>
        <taxon>Bacilli</taxon>
        <taxon>Bacillales</taxon>
        <taxon>Paenibacillaceae</taxon>
        <taxon>Cohnella</taxon>
    </lineage>
</organism>
<dbReference type="EMBL" id="JBHSMI010000012">
    <property type="protein sequence ID" value="MFC5402331.1"/>
    <property type="molecule type" value="Genomic_DNA"/>
</dbReference>
<dbReference type="RefSeq" id="WP_378130685.1">
    <property type="nucleotide sequence ID" value="NZ_JBHSMI010000012.1"/>
</dbReference>
<feature type="domain" description="Large polyvalent protein-associated" evidence="1">
    <location>
        <begin position="491"/>
        <end position="560"/>
    </location>
</feature>
<protein>
    <submittedName>
        <fullName evidence="2">LPD1 domain-containing protein</fullName>
    </submittedName>
</protein>
<proteinExistence type="predicted"/>
<comment type="caution">
    <text evidence="2">The sequence shown here is derived from an EMBL/GenBank/DDBJ whole genome shotgun (WGS) entry which is preliminary data.</text>
</comment>
<accession>A0ABW0HQ47</accession>
<dbReference type="InterPro" id="IPR041047">
    <property type="entry name" value="LPD1"/>
</dbReference>
<keyword evidence="3" id="KW-1185">Reference proteome</keyword>
<evidence type="ECO:0000313" key="2">
    <source>
        <dbReference type="EMBL" id="MFC5402331.1"/>
    </source>
</evidence>
<evidence type="ECO:0000313" key="3">
    <source>
        <dbReference type="Proteomes" id="UP001596113"/>
    </source>
</evidence>
<sequence>MAVEQLEFSLFDYFPAVFAGHTAPAPVVTEIEKDETVASRKLYSYDVGEELWGARKHFASLLKFSPERYAALEKDPTQAFEAICKDELFGALPVDELRERGFASEVAFAIKQIWDRVVQRPEDSAKAREHYVLAIAELKGVFSDTLTVTAFDTAFFALKDSVKKATNSESSRLVQKDPSLLDHAFWLSLGDRFRNFFLGKARRDAGYISVFKRAFHSDEAKGWKWTEPKARNTTKSSSRERWERRVPTEVIRLSKEPSGVEKPEDFLEHYGYRGVQFGHWMEDAAGRYHVLCCGNANADLAMILNLPRHAISFYGRLGLAFGARGSGKASAHFEPNTNVFNLTKMNGGGALCHEWAHALDYNLNSFAHGFGNGKIAALSGSDAGPQLPHNVAYAFKRIMERIKKGNGKLRYVVPSELPSTKGNFRRSVISSVLKRCDYDVSEALMSIKDSYRVKQNLWADVGITCCYIIKDAGREVPTEFFIPTDFSAFFLDAKDRGEYWRRDHELFARAFEAWVEDELADCGMTNSYLVSGTRSEGPYPQGSERIAINEAFRWWWKELLDSNILEDEQTWRRDR</sequence>
<name>A0ABW0HQ47_9BACL</name>
<reference evidence="3" key="1">
    <citation type="journal article" date="2019" name="Int. J. Syst. Evol. Microbiol.">
        <title>The Global Catalogue of Microorganisms (GCM) 10K type strain sequencing project: providing services to taxonomists for standard genome sequencing and annotation.</title>
        <authorList>
            <consortium name="The Broad Institute Genomics Platform"/>
            <consortium name="The Broad Institute Genome Sequencing Center for Infectious Disease"/>
            <person name="Wu L."/>
            <person name="Ma J."/>
        </authorList>
    </citation>
    <scope>NUCLEOTIDE SEQUENCE [LARGE SCALE GENOMIC DNA]</scope>
    <source>
        <strain evidence="3">CGMCC 1.18575</strain>
    </source>
</reference>
<gene>
    <name evidence="2" type="ORF">ACFPOF_06240</name>
</gene>
<evidence type="ECO:0000259" key="1">
    <source>
        <dbReference type="Pfam" id="PF18796"/>
    </source>
</evidence>